<dbReference type="AlphaFoldDB" id="A0A316W5G9"/>
<dbReference type="NCBIfam" id="TIGR01297">
    <property type="entry name" value="CDF"/>
    <property type="match status" value="1"/>
</dbReference>
<dbReference type="Gene3D" id="3.30.70.1350">
    <property type="entry name" value="Cation efflux protein, cytoplasmic domain"/>
    <property type="match status" value="1"/>
</dbReference>
<dbReference type="FunCoup" id="A0A316W5G9">
    <property type="interactions" value="37"/>
</dbReference>
<keyword evidence="11" id="KW-1185">Reference proteome</keyword>
<dbReference type="FunFam" id="1.20.1510.10:FF:000013">
    <property type="entry name" value="Cation efflux family protein"/>
    <property type="match status" value="1"/>
</dbReference>
<dbReference type="RefSeq" id="XP_025372360.1">
    <property type="nucleotide sequence ID" value="XM_025513009.1"/>
</dbReference>
<organism evidence="10 11">
    <name type="scientific">Ceraceosorus guamensis</name>
    <dbReference type="NCBI Taxonomy" id="1522189"/>
    <lineage>
        <taxon>Eukaryota</taxon>
        <taxon>Fungi</taxon>
        <taxon>Dikarya</taxon>
        <taxon>Basidiomycota</taxon>
        <taxon>Ustilaginomycotina</taxon>
        <taxon>Exobasidiomycetes</taxon>
        <taxon>Ceraceosorales</taxon>
        <taxon>Ceraceosoraceae</taxon>
        <taxon>Ceraceosorus</taxon>
    </lineage>
</organism>
<dbReference type="Gene3D" id="1.20.1510.10">
    <property type="entry name" value="Cation efflux protein transmembrane domain"/>
    <property type="match status" value="1"/>
</dbReference>
<evidence type="ECO:0000256" key="2">
    <source>
        <dbReference type="ARBA" id="ARBA00008873"/>
    </source>
</evidence>
<dbReference type="InParanoid" id="A0A316W5G9"/>
<dbReference type="GO" id="GO:0016020">
    <property type="term" value="C:membrane"/>
    <property type="evidence" value="ECO:0007669"/>
    <property type="project" value="UniProtKB-SubCell"/>
</dbReference>
<comment type="similarity">
    <text evidence="2">Belongs to the cation diffusion facilitator (CDF) transporter (TC 2.A.4) family. SLC30A subfamily.</text>
</comment>
<evidence type="ECO:0000259" key="9">
    <source>
        <dbReference type="Pfam" id="PF01545"/>
    </source>
</evidence>
<evidence type="ECO:0000313" key="11">
    <source>
        <dbReference type="Proteomes" id="UP000245783"/>
    </source>
</evidence>
<gene>
    <name evidence="10" type="ORF">IE81DRAFT_320379</name>
</gene>
<dbReference type="InterPro" id="IPR050291">
    <property type="entry name" value="CDF_Transporter"/>
</dbReference>
<protein>
    <recommendedName>
        <fullName evidence="9">Cation efflux protein transmembrane domain-containing protein</fullName>
    </recommendedName>
</protein>
<dbReference type="SUPFAM" id="SSF160240">
    <property type="entry name" value="Cation efflux protein cytoplasmic domain-like"/>
    <property type="match status" value="1"/>
</dbReference>
<evidence type="ECO:0000256" key="6">
    <source>
        <dbReference type="ARBA" id="ARBA00023065"/>
    </source>
</evidence>
<dbReference type="InterPro" id="IPR002524">
    <property type="entry name" value="Cation_efflux"/>
</dbReference>
<evidence type="ECO:0000256" key="7">
    <source>
        <dbReference type="ARBA" id="ARBA00023136"/>
    </source>
</evidence>
<evidence type="ECO:0000256" key="8">
    <source>
        <dbReference type="SAM" id="MobiDB-lite"/>
    </source>
</evidence>
<dbReference type="GO" id="GO:0005739">
    <property type="term" value="C:mitochondrion"/>
    <property type="evidence" value="ECO:0007669"/>
    <property type="project" value="UniProtKB-ARBA"/>
</dbReference>
<dbReference type="InterPro" id="IPR027469">
    <property type="entry name" value="Cation_efflux_TMD_sf"/>
</dbReference>
<dbReference type="STRING" id="1522189.A0A316W5G9"/>
<proteinExistence type="inferred from homology"/>
<sequence>MPLPATLHLRRPNRFIRTIAAAPNNLFALPVPSSSLPRVISSAATSSLNAASAAIPSSISLHTSPLSALPNPTHTSHRRIGARSYASAHQPRQRVPSPHPGDQTPTTPGSPPRLGALKLIRNDPSEPRQPSRGSVTRARRANPGSSGASLFGFRNSTTETSTAFAEAADAAADAAARQTQKALQLRHLEHHQQRIVAAAQALPSPNTATTAVQAATTFEPVGNLTADQDIMAKGLSEQMDGGARVEQELRKRKDPDAARKHHEHSHSHGFGHSHSHAHEGSAEEADKLFAALKGQGDRGSNITLVGLGANLVLCIAKAVAGVFLHSASLLADAAHSLSDMFSDLVTLFCWRMSRKPPSTTHPLGYGKYETMGGLGVSVVLVAGAFGIGAHSYSLLIEALEPTLRSAPAVIQNIGTLTGALASKGAHLHEHADVGDRGILDPNAMWFALASVAVKEWLYHATLKVARDENSSVLEANALHHRSDSLSSGVTFLAILGSWLGFPVLDPMGGLLVAGLIGKQGLELLLQALADLSDRGVDQEALGGFEEAIDGVRALHPTLLLGVKEIRAVKHGVSTLVDVTLEMPPRTTLAEAQVVEQLVQQAILEKDKSVKEVRVRLDTPTSDNHVNVE</sequence>
<dbReference type="PANTHER" id="PTHR43840">
    <property type="entry name" value="MITOCHONDRIAL METAL TRANSPORTER 1-RELATED"/>
    <property type="match status" value="1"/>
</dbReference>
<dbReference type="OrthoDB" id="435980at2759"/>
<dbReference type="EMBL" id="KZ819356">
    <property type="protein sequence ID" value="PWN45200.1"/>
    <property type="molecule type" value="Genomic_DNA"/>
</dbReference>
<feature type="compositionally biased region" description="Basic residues" evidence="8">
    <location>
        <begin position="259"/>
        <end position="275"/>
    </location>
</feature>
<name>A0A316W5G9_9BASI</name>
<dbReference type="PANTHER" id="PTHR43840:SF15">
    <property type="entry name" value="MITOCHONDRIAL METAL TRANSPORTER 1-RELATED"/>
    <property type="match status" value="1"/>
</dbReference>
<evidence type="ECO:0000256" key="4">
    <source>
        <dbReference type="ARBA" id="ARBA00022692"/>
    </source>
</evidence>
<keyword evidence="7" id="KW-0472">Membrane</keyword>
<reference evidence="10 11" key="1">
    <citation type="journal article" date="2018" name="Mol. Biol. Evol.">
        <title>Broad Genomic Sampling Reveals a Smut Pathogenic Ancestry of the Fungal Clade Ustilaginomycotina.</title>
        <authorList>
            <person name="Kijpornyongpan T."/>
            <person name="Mondo S.J."/>
            <person name="Barry K."/>
            <person name="Sandor L."/>
            <person name="Lee J."/>
            <person name="Lipzen A."/>
            <person name="Pangilinan J."/>
            <person name="LaButti K."/>
            <person name="Hainaut M."/>
            <person name="Henrissat B."/>
            <person name="Grigoriev I.V."/>
            <person name="Spatafora J.W."/>
            <person name="Aime M.C."/>
        </authorList>
    </citation>
    <scope>NUCLEOTIDE SEQUENCE [LARGE SCALE GENOMIC DNA]</scope>
    <source>
        <strain evidence="10 11">MCA 4658</strain>
    </source>
</reference>
<dbReference type="GO" id="GO:0098771">
    <property type="term" value="P:inorganic ion homeostasis"/>
    <property type="evidence" value="ECO:0007669"/>
    <property type="project" value="UniProtKB-ARBA"/>
</dbReference>
<evidence type="ECO:0000256" key="3">
    <source>
        <dbReference type="ARBA" id="ARBA00022448"/>
    </source>
</evidence>
<evidence type="ECO:0000256" key="1">
    <source>
        <dbReference type="ARBA" id="ARBA00004141"/>
    </source>
</evidence>
<feature type="region of interest" description="Disordered" evidence="8">
    <location>
        <begin position="238"/>
        <end position="282"/>
    </location>
</feature>
<dbReference type="InterPro" id="IPR058533">
    <property type="entry name" value="Cation_efflux_TM"/>
</dbReference>
<comment type="subcellular location">
    <subcellularLocation>
        <location evidence="1">Membrane</location>
        <topology evidence="1">Multi-pass membrane protein</topology>
    </subcellularLocation>
</comment>
<feature type="compositionally biased region" description="Basic and acidic residues" evidence="8">
    <location>
        <begin position="243"/>
        <end position="258"/>
    </location>
</feature>
<dbReference type="GO" id="GO:0030003">
    <property type="term" value="P:intracellular monoatomic cation homeostasis"/>
    <property type="evidence" value="ECO:0007669"/>
    <property type="project" value="UniProtKB-ARBA"/>
</dbReference>
<feature type="domain" description="Cation efflux protein transmembrane" evidence="9">
    <location>
        <begin position="304"/>
        <end position="531"/>
    </location>
</feature>
<dbReference type="GeneID" id="37034879"/>
<evidence type="ECO:0000256" key="5">
    <source>
        <dbReference type="ARBA" id="ARBA00022989"/>
    </source>
</evidence>
<dbReference type="Pfam" id="PF01545">
    <property type="entry name" value="Cation_efflux"/>
    <property type="match status" value="1"/>
</dbReference>
<dbReference type="InterPro" id="IPR036837">
    <property type="entry name" value="Cation_efflux_CTD_sf"/>
</dbReference>
<feature type="region of interest" description="Disordered" evidence="8">
    <location>
        <begin position="63"/>
        <end position="154"/>
    </location>
</feature>
<dbReference type="SUPFAM" id="SSF161111">
    <property type="entry name" value="Cation efflux protein transmembrane domain-like"/>
    <property type="match status" value="1"/>
</dbReference>
<dbReference type="GO" id="GO:0008324">
    <property type="term" value="F:monoatomic cation transmembrane transporter activity"/>
    <property type="evidence" value="ECO:0007669"/>
    <property type="project" value="InterPro"/>
</dbReference>
<dbReference type="Proteomes" id="UP000245783">
    <property type="component" value="Unassembled WGS sequence"/>
</dbReference>
<keyword evidence="4" id="KW-0812">Transmembrane</keyword>
<keyword evidence="5" id="KW-1133">Transmembrane helix</keyword>
<accession>A0A316W5G9</accession>
<evidence type="ECO:0000313" key="10">
    <source>
        <dbReference type="EMBL" id="PWN45200.1"/>
    </source>
</evidence>
<feature type="compositionally biased region" description="Polar residues" evidence="8">
    <location>
        <begin position="63"/>
        <end position="74"/>
    </location>
</feature>
<keyword evidence="6" id="KW-0406">Ion transport</keyword>
<keyword evidence="3" id="KW-0813">Transport</keyword>